<reference evidence="7" key="1">
    <citation type="journal article" date="2017" name="Genome Announc.">
        <title>Genome sequences of Cyberlindnera fabianii 65, Pichia kudriavzevii 129, and Saccharomyces cerevisiae 131 isolated from fermented masau fruits in Zimbabwe.</title>
        <authorList>
            <person name="van Rijswijck I.M.H."/>
            <person name="Derks M.F.L."/>
            <person name="Abee T."/>
            <person name="de Ridder D."/>
            <person name="Smid E.J."/>
        </authorList>
    </citation>
    <scope>NUCLEOTIDE SEQUENCE [LARGE SCALE GENOMIC DNA]</scope>
    <source>
        <strain evidence="7">129</strain>
    </source>
</reference>
<proteinExistence type="predicted"/>
<dbReference type="PANTHER" id="PTHR21601">
    <property type="entry name" value="SPA2 PROTEIN"/>
    <property type="match status" value="1"/>
</dbReference>
<feature type="region of interest" description="Disordered" evidence="3">
    <location>
        <begin position="61"/>
        <end position="81"/>
    </location>
</feature>
<dbReference type="GO" id="GO:0043332">
    <property type="term" value="C:mating projection tip"/>
    <property type="evidence" value="ECO:0007669"/>
    <property type="project" value="TreeGrafter"/>
</dbReference>
<dbReference type="OrthoDB" id="5588096at2759"/>
<feature type="region of interest" description="Disordered" evidence="3">
    <location>
        <begin position="1543"/>
        <end position="1562"/>
    </location>
</feature>
<evidence type="ECO:0000313" key="5">
    <source>
        <dbReference type="EMBL" id="AWU75549.1"/>
    </source>
</evidence>
<feature type="compositionally biased region" description="Basic and acidic residues" evidence="3">
    <location>
        <begin position="1195"/>
        <end position="1216"/>
    </location>
</feature>
<dbReference type="GO" id="GO:0007121">
    <property type="term" value="P:bipolar cellular bud site selection"/>
    <property type="evidence" value="ECO:0007669"/>
    <property type="project" value="TreeGrafter"/>
</dbReference>
<evidence type="ECO:0000313" key="7">
    <source>
        <dbReference type="Proteomes" id="UP000189274"/>
    </source>
</evidence>
<keyword evidence="2" id="KW-0175">Coiled coil</keyword>
<feature type="compositionally biased region" description="Polar residues" evidence="3">
    <location>
        <begin position="1246"/>
        <end position="1258"/>
    </location>
</feature>
<feature type="coiled-coil region" evidence="2">
    <location>
        <begin position="447"/>
        <end position="481"/>
    </location>
</feature>
<feature type="compositionally biased region" description="Basic and acidic residues" evidence="3">
    <location>
        <begin position="1729"/>
        <end position="1739"/>
    </location>
</feature>
<feature type="region of interest" description="Disordered" evidence="3">
    <location>
        <begin position="142"/>
        <end position="212"/>
    </location>
</feature>
<feature type="compositionally biased region" description="Polar residues" evidence="3">
    <location>
        <begin position="1504"/>
        <end position="1515"/>
    </location>
</feature>
<feature type="region of interest" description="Disordered" evidence="3">
    <location>
        <begin position="756"/>
        <end position="860"/>
    </location>
</feature>
<dbReference type="GO" id="GO:0036267">
    <property type="term" value="P:invasive filamentous growth"/>
    <property type="evidence" value="ECO:0007669"/>
    <property type="project" value="TreeGrafter"/>
</dbReference>
<feature type="compositionally biased region" description="Polar residues" evidence="3">
    <location>
        <begin position="1639"/>
        <end position="1673"/>
    </location>
</feature>
<dbReference type="Pfam" id="PF08518">
    <property type="entry name" value="GIT_SHD"/>
    <property type="match status" value="2"/>
</dbReference>
<dbReference type="Proteomes" id="UP000189274">
    <property type="component" value="Unassembled WGS sequence"/>
</dbReference>
<feature type="region of interest" description="Disordered" evidence="3">
    <location>
        <begin position="1729"/>
        <end position="1767"/>
    </location>
</feature>
<feature type="compositionally biased region" description="Basic and acidic residues" evidence="3">
    <location>
        <begin position="783"/>
        <end position="793"/>
    </location>
</feature>
<feature type="compositionally biased region" description="Polar residues" evidence="3">
    <location>
        <begin position="1399"/>
        <end position="1418"/>
    </location>
</feature>
<dbReference type="VEuPathDB" id="FungiDB:C5L36_0B07960"/>
<dbReference type="GO" id="GO:0005935">
    <property type="term" value="C:cellular bud neck"/>
    <property type="evidence" value="ECO:0007669"/>
    <property type="project" value="TreeGrafter"/>
</dbReference>
<organism evidence="6 7">
    <name type="scientific">Pichia kudriavzevii</name>
    <name type="common">Yeast</name>
    <name type="synonym">Issatchenkia orientalis</name>
    <dbReference type="NCBI Taxonomy" id="4909"/>
    <lineage>
        <taxon>Eukaryota</taxon>
        <taxon>Fungi</taxon>
        <taxon>Dikarya</taxon>
        <taxon>Ascomycota</taxon>
        <taxon>Saccharomycotina</taxon>
        <taxon>Pichiomycetes</taxon>
        <taxon>Pichiales</taxon>
        <taxon>Pichiaceae</taxon>
        <taxon>Pichia</taxon>
    </lineage>
</organism>
<dbReference type="GO" id="GO:0007124">
    <property type="term" value="P:pseudohyphal growth"/>
    <property type="evidence" value="ECO:0007669"/>
    <property type="project" value="TreeGrafter"/>
</dbReference>
<feature type="compositionally biased region" description="Basic and acidic residues" evidence="3">
    <location>
        <begin position="1600"/>
        <end position="1612"/>
    </location>
</feature>
<dbReference type="GO" id="GO:0005078">
    <property type="term" value="F:MAP-kinase scaffold activity"/>
    <property type="evidence" value="ECO:0007669"/>
    <property type="project" value="TreeGrafter"/>
</dbReference>
<dbReference type="EMBL" id="CP028774">
    <property type="protein sequence ID" value="AWU75549.1"/>
    <property type="molecule type" value="Genomic_DNA"/>
</dbReference>
<dbReference type="InterPro" id="IPR022018">
    <property type="entry name" value="GIT1_C"/>
</dbReference>
<keyword evidence="8" id="KW-1185">Reference proteome</keyword>
<name>A0A1V2LIZ0_PICKU</name>
<dbReference type="STRING" id="4909.A0A1V2LIZ0"/>
<keyword evidence="1" id="KW-0677">Repeat</keyword>
<dbReference type="Proteomes" id="UP000249293">
    <property type="component" value="Chromosome 2"/>
</dbReference>
<dbReference type="EMBL" id="MQVM01000020">
    <property type="protein sequence ID" value="ONH72568.1"/>
    <property type="molecule type" value="Genomic_DNA"/>
</dbReference>
<reference evidence="5 8" key="3">
    <citation type="submission" date="2018-06" db="EMBL/GenBank/DDBJ databases">
        <title>Population genomics shows no distinction between pathogenic Candida krusei and environmental Pichia kudriavzevii: One species, four names.</title>
        <authorList>
            <person name="Douglass A.P."/>
            <person name="Offei B."/>
            <person name="Braun-Galleani S."/>
            <person name="Coughlan A.Y."/>
            <person name="Martos A."/>
            <person name="Ortiz-Merino R.A."/>
            <person name="Byrne K.P."/>
            <person name="Wolfe K.H."/>
        </authorList>
    </citation>
    <scope>NUCLEOTIDE SEQUENCE [LARGE SCALE GENOMIC DNA]</scope>
    <source>
        <strain evidence="5 8">CBS573</strain>
    </source>
</reference>
<evidence type="ECO:0000259" key="4">
    <source>
        <dbReference type="SMART" id="SM00555"/>
    </source>
</evidence>
<dbReference type="InterPro" id="IPR013724">
    <property type="entry name" value="GIT_SHD"/>
</dbReference>
<dbReference type="GO" id="GO:1902716">
    <property type="term" value="C:cell cortex of growing cell tip"/>
    <property type="evidence" value="ECO:0007669"/>
    <property type="project" value="TreeGrafter"/>
</dbReference>
<feature type="compositionally biased region" description="Low complexity" evidence="3">
    <location>
        <begin position="762"/>
        <end position="772"/>
    </location>
</feature>
<feature type="region of interest" description="Disordered" evidence="3">
    <location>
        <begin position="1399"/>
        <end position="1431"/>
    </location>
</feature>
<dbReference type="GO" id="GO:0005934">
    <property type="term" value="C:cellular bud tip"/>
    <property type="evidence" value="ECO:0007669"/>
    <property type="project" value="TreeGrafter"/>
</dbReference>
<accession>A0A1V2LIZ0</accession>
<feature type="compositionally biased region" description="Basic and acidic residues" evidence="3">
    <location>
        <begin position="1543"/>
        <end position="1553"/>
    </location>
</feature>
<feature type="region of interest" description="Disordered" evidence="3">
    <location>
        <begin position="1068"/>
        <end position="1155"/>
    </location>
</feature>
<feature type="compositionally biased region" description="Polar residues" evidence="3">
    <location>
        <begin position="1575"/>
        <end position="1593"/>
    </location>
</feature>
<feature type="compositionally biased region" description="Polar residues" evidence="3">
    <location>
        <begin position="704"/>
        <end position="713"/>
    </location>
</feature>
<evidence type="ECO:0000256" key="2">
    <source>
        <dbReference type="SAM" id="Coils"/>
    </source>
</evidence>
<dbReference type="SMART" id="SM00555">
    <property type="entry name" value="GIT"/>
    <property type="match status" value="2"/>
</dbReference>
<feature type="compositionally biased region" description="Basic and acidic residues" evidence="3">
    <location>
        <begin position="831"/>
        <end position="841"/>
    </location>
</feature>
<dbReference type="InterPro" id="IPR039892">
    <property type="entry name" value="Spa2/Sph1"/>
</dbReference>
<feature type="domain" description="GIT Spa2 homology (SHD)" evidence="4">
    <location>
        <begin position="89"/>
        <end position="119"/>
    </location>
</feature>
<feature type="domain" description="GIT Spa2 homology (SHD)" evidence="4">
    <location>
        <begin position="34"/>
        <end position="64"/>
    </location>
</feature>
<evidence type="ECO:0000313" key="8">
    <source>
        <dbReference type="Proteomes" id="UP000249293"/>
    </source>
</evidence>
<feature type="compositionally biased region" description="Polar residues" evidence="3">
    <location>
        <begin position="1117"/>
        <end position="1143"/>
    </location>
</feature>
<dbReference type="PANTHER" id="PTHR21601:SF0">
    <property type="entry name" value="PROTEIN SPA2-RELATED"/>
    <property type="match status" value="1"/>
</dbReference>
<protein>
    <submittedName>
        <fullName evidence="6">Protein SPA2</fullName>
    </submittedName>
</protein>
<feature type="region of interest" description="Disordered" evidence="3">
    <location>
        <begin position="704"/>
        <end position="741"/>
    </location>
</feature>
<feature type="compositionally biased region" description="Polar residues" evidence="3">
    <location>
        <begin position="729"/>
        <end position="740"/>
    </location>
</feature>
<dbReference type="GO" id="GO:0000131">
    <property type="term" value="C:incipient cellular bud site"/>
    <property type="evidence" value="ECO:0007669"/>
    <property type="project" value="TreeGrafter"/>
</dbReference>
<feature type="region of interest" description="Disordered" evidence="3">
    <location>
        <begin position="1468"/>
        <end position="1518"/>
    </location>
</feature>
<feature type="compositionally biased region" description="Polar residues" evidence="3">
    <location>
        <begin position="1283"/>
        <end position="1302"/>
    </location>
</feature>
<feature type="coiled-coil region" evidence="2">
    <location>
        <begin position="319"/>
        <end position="377"/>
    </location>
</feature>
<feature type="compositionally biased region" description="Polar residues" evidence="3">
    <location>
        <begin position="1094"/>
        <end position="1109"/>
    </location>
</feature>
<feature type="compositionally biased region" description="Polar residues" evidence="3">
    <location>
        <begin position="1474"/>
        <end position="1483"/>
    </location>
</feature>
<feature type="region of interest" description="Disordered" evidence="3">
    <location>
        <begin position="1575"/>
        <end position="1673"/>
    </location>
</feature>
<sequence>MTVDLLHFKKELDEFLASSQGTLTPATSSRVVKAREKLKKLTSIQFSDLSTDVYDELNRRKTIDADPENPNHPKFLPSQANYHPKRNQARQKLAALPTSRFKDLVNDVLFEINNRLSTTDVKDQKEAPNLTIDVSKANNKSAPFPTISGARTPITPSQREIKPTTLVPKKTELTWSSDEEDEPESANTMREEGGVDYQGRSTESNQHEHIRSGDMNEIVLSKSPIGSALSTPSLPKFQKKENLSVVPNDESALHRSPSKRYTIATNEVLNEHAPPDVQFPVDEDDDEVHLSNYRAHDIGEKNFHVKDTDKGTNSVNNVDEGLRDKIEFLSRKNEELEDKLNFLNVQYEDYDELKNELDQLRTNYAAQSEELSNLKEIADAKHQKQLSVEDSKEFENLKFYLDRVLEENEELKSKLLRLGTDPNTPIENIRSIDHDSEKNPEHLLNENQKVTQDYNELSSEHQELCQKYESLVAEHERLLKERSSHPDHLSQEEKNIYIPPITPTENRGTTIVLDQSEWDSKFDLLRSEQIEKCIKLIPNPAKGKSIFHSDGIIPISNITAVNVALESIYLYLDHIKAQQMSGRFESITLFEKVSKFVTSVNKLSKDIKVSSTSKLYLRIEERKRVLKNGISNLLTIAKQQALFYPIIPNLVLHVAVNEVYHIICDFVTLVKIQKDSSQVETTEESTIEENPTITTTPLALSKAGSVTVNSSPSVRPLRITQRLADNEYTKPSQSGHSRTASPMLLSSSILPMIVQSSDNLGNSSSNKNASSSVATEGPSRISNMKDKIKKNDLAESPTTSSSKIRDLDNAISKDGNLKPEDNTSTRLIGTTKKESDEDSRNHLRKNANPFVEGENEMNNDPLDMEKNDSALTIELTTSKIASSGLQTPFIASTTMLAAAANDISDGHDKSTNISESYKVPKDFQSVSEKTNNLLTDHPLSGKLKGDSAISEITNVKMGGSKDGRELSSLEVANDANSDKGTLKSTSSATPGEIRVISRNFDKVFEKVEDIHPNDIESLKKAGVATTLNSKIREINSSGKIGNLSSDLNIPAITSDKLSSNANSVSRNFEIPSRVGDDSSREASSTFEKVDDSSTEVNNASRTAGSSSVETGHLAKEMNNSSNEVDNTSADRSNCTANENNSSEDIGVPPRARDNFSTKVSNTFKKVNNLSKEVNNLSRSGDNSSGETAREVREVYNPIREDYLPSRENDNLSREADNSSGGINIVSSKASDISKEDMSSSRKKNTQSRQDNTQSGKETTQFREDNNLARWDGNQSGKDDSPSGEANSPSGETENQYREVNNITKKHAGPSNTIINPSKNNSNQHSGSYFPTDDNNMLKEDEIPSRAGDNLFREVGEVDDSTEQDHAVLAMNDPNKTIDSKPFETKSLKRLNEAADTTQHALNNFTDQSDTSRESNNLSKDGRVFKNTGVGSGKLKNDIKNLQFDASDGRTKNSHDVGDNFEISSSIKQIPEKPTTISTKSNGVPPNVLLKNKSKETSSIRSERNLQNSDNRSEQSALPIKTVPVVSGAGLGILGTIVTDTMKEHPNSFGESRDNVSNSSSESVNLIERSDYKDNYQSADSQNGFSKANPTPSISEPEDYETIRNDDDLKKVEVLSTNNVTERQNGSISGARKAVEKPNKSSQLFEGSPVSSKQQTRDSGLQSQRYGPSEPLESNTDITAMSALNKPQLDLKSTEGGSPEEDFNTYGNGLPSAGSALDIDEKLIKRVSRRESKRVSKMAEPHVASIENHKTHTEQSTQEMEPGKSGWNYTDEEDEDYDDEDEFDIDKFNTLNPDNTLRELLLYLEHQTVEVIKAIQQTLQSIRNPKATVGLLRVGANEINNVVKQMAEGTSTLMNQSRYVESMGHAKYVVGVLEDCVLRMEGLYGEDTSKDGEYAGKAFKQRSAGIAFDVARSTKELVKTVEEASLRDEIAVLDSRLKGGL</sequence>
<evidence type="ECO:0000256" key="3">
    <source>
        <dbReference type="SAM" id="MobiDB-lite"/>
    </source>
</evidence>
<gene>
    <name evidence="6" type="ORF">BOH78_3748</name>
    <name evidence="5" type="ORF">C5L36_0B07960</name>
</gene>
<feature type="region of interest" description="Disordered" evidence="3">
    <location>
        <begin position="1195"/>
        <end position="1340"/>
    </location>
</feature>
<evidence type="ECO:0000256" key="1">
    <source>
        <dbReference type="ARBA" id="ARBA00022737"/>
    </source>
</evidence>
<dbReference type="Pfam" id="PF12205">
    <property type="entry name" value="GIT1_C"/>
    <property type="match status" value="1"/>
</dbReference>
<feature type="compositionally biased region" description="Basic and acidic residues" evidence="3">
    <location>
        <begin position="1492"/>
        <end position="1503"/>
    </location>
</feature>
<feature type="compositionally biased region" description="Polar residues" evidence="3">
    <location>
        <begin position="1309"/>
        <end position="1334"/>
    </location>
</feature>
<feature type="compositionally biased region" description="Polar residues" evidence="3">
    <location>
        <begin position="1614"/>
        <end position="1627"/>
    </location>
</feature>
<feature type="compositionally biased region" description="Polar residues" evidence="3">
    <location>
        <begin position="1217"/>
        <end position="1230"/>
    </location>
</feature>
<dbReference type="GO" id="GO:0005826">
    <property type="term" value="C:actomyosin contractile ring"/>
    <property type="evidence" value="ECO:0007669"/>
    <property type="project" value="TreeGrafter"/>
</dbReference>
<reference evidence="6" key="2">
    <citation type="submission" date="2017-01" db="EMBL/GenBank/DDBJ databases">
        <authorList>
            <person name="Mah S.A."/>
            <person name="Swanson W.J."/>
            <person name="Moy G.W."/>
            <person name="Vacquier V.D."/>
        </authorList>
    </citation>
    <scope>NUCLEOTIDE SEQUENCE [LARGE SCALE GENOMIC DNA]</scope>
    <source>
        <strain evidence="6">129</strain>
    </source>
</reference>
<evidence type="ECO:0000313" key="6">
    <source>
        <dbReference type="EMBL" id="ONH72568.1"/>
    </source>
</evidence>